<keyword evidence="3" id="KW-1185">Reference proteome</keyword>
<keyword evidence="1" id="KW-0175">Coiled coil</keyword>
<sequence length="112" mass="12920">NLQLSNENAELSSRLSTDQRAVQTLTDRLAQAAASYKQLQETLQQQKSNTLKLQEQWQKEKELLERELTTAKDTLQHLTLVESALNSQTLKNQALEQDKERLLKETADRDQK</sequence>
<evidence type="ECO:0000313" key="3">
    <source>
        <dbReference type="Proteomes" id="UP001529510"/>
    </source>
</evidence>
<dbReference type="EMBL" id="JAMKFB020000013">
    <property type="protein sequence ID" value="KAL0177542.1"/>
    <property type="molecule type" value="Genomic_DNA"/>
</dbReference>
<feature type="non-terminal residue" evidence="2">
    <location>
        <position position="112"/>
    </location>
</feature>
<dbReference type="Proteomes" id="UP001529510">
    <property type="component" value="Unassembled WGS sequence"/>
</dbReference>
<evidence type="ECO:0000256" key="1">
    <source>
        <dbReference type="SAM" id="Coils"/>
    </source>
</evidence>
<protein>
    <submittedName>
        <fullName evidence="2">Uncharacterized protein</fullName>
    </submittedName>
</protein>
<feature type="coiled-coil region" evidence="1">
    <location>
        <begin position="22"/>
        <end position="105"/>
    </location>
</feature>
<comment type="caution">
    <text evidence="2">The sequence shown here is derived from an EMBL/GenBank/DDBJ whole genome shotgun (WGS) entry which is preliminary data.</text>
</comment>
<evidence type="ECO:0000313" key="2">
    <source>
        <dbReference type="EMBL" id="KAL0177542.1"/>
    </source>
</evidence>
<gene>
    <name evidence="2" type="ORF">M9458_026436</name>
</gene>
<name>A0ABD0PU37_CIRMR</name>
<organism evidence="2 3">
    <name type="scientific">Cirrhinus mrigala</name>
    <name type="common">Mrigala</name>
    <dbReference type="NCBI Taxonomy" id="683832"/>
    <lineage>
        <taxon>Eukaryota</taxon>
        <taxon>Metazoa</taxon>
        <taxon>Chordata</taxon>
        <taxon>Craniata</taxon>
        <taxon>Vertebrata</taxon>
        <taxon>Euteleostomi</taxon>
        <taxon>Actinopterygii</taxon>
        <taxon>Neopterygii</taxon>
        <taxon>Teleostei</taxon>
        <taxon>Ostariophysi</taxon>
        <taxon>Cypriniformes</taxon>
        <taxon>Cyprinidae</taxon>
        <taxon>Labeoninae</taxon>
        <taxon>Labeonini</taxon>
        <taxon>Cirrhinus</taxon>
    </lineage>
</organism>
<proteinExistence type="predicted"/>
<dbReference type="AlphaFoldDB" id="A0ABD0PU37"/>
<feature type="non-terminal residue" evidence="2">
    <location>
        <position position="1"/>
    </location>
</feature>
<accession>A0ABD0PU37</accession>
<reference evidence="2 3" key="1">
    <citation type="submission" date="2024-05" db="EMBL/GenBank/DDBJ databases">
        <title>Genome sequencing and assembly of Indian major carp, Cirrhinus mrigala (Hamilton, 1822).</title>
        <authorList>
            <person name="Mohindra V."/>
            <person name="Chowdhury L.M."/>
            <person name="Lal K."/>
            <person name="Jena J.K."/>
        </authorList>
    </citation>
    <scope>NUCLEOTIDE SEQUENCE [LARGE SCALE GENOMIC DNA]</scope>
    <source>
        <strain evidence="2">CM1030</strain>
        <tissue evidence="2">Blood</tissue>
    </source>
</reference>